<comment type="caution">
    <text evidence="1">The sequence shown here is derived from an EMBL/GenBank/DDBJ whole genome shotgun (WGS) entry which is preliminary data.</text>
</comment>
<dbReference type="Proteomes" id="UP000075666">
    <property type="component" value="Unassembled WGS sequence"/>
</dbReference>
<dbReference type="PATRIC" id="fig|46224.3.peg.2411"/>
<dbReference type="AlphaFoldDB" id="A0A150L7H3"/>
<name>A0A150L7H3_9BACI</name>
<evidence type="ECO:0000313" key="2">
    <source>
        <dbReference type="Proteomes" id="UP000075666"/>
    </source>
</evidence>
<evidence type="ECO:0000313" key="1">
    <source>
        <dbReference type="EMBL" id="KYD08258.1"/>
    </source>
</evidence>
<gene>
    <name evidence="1" type="ORF">B4102_2831</name>
</gene>
<proteinExistence type="predicted"/>
<accession>A0A150L7H3</accession>
<protein>
    <submittedName>
        <fullName evidence="1">Uncharacterized protein</fullName>
    </submittedName>
</protein>
<sequence length="61" mass="7185">MLKWIYNYKNKIEYLIFINPLSIEIIKIEQILEIINSIPDVIFAPIIGMESHTYIGGKFNK</sequence>
<organism evidence="1 2">
    <name type="scientific">Heyndrickxia sporothermodurans</name>
    <dbReference type="NCBI Taxonomy" id="46224"/>
    <lineage>
        <taxon>Bacteria</taxon>
        <taxon>Bacillati</taxon>
        <taxon>Bacillota</taxon>
        <taxon>Bacilli</taxon>
        <taxon>Bacillales</taxon>
        <taxon>Bacillaceae</taxon>
        <taxon>Heyndrickxia</taxon>
    </lineage>
</organism>
<dbReference type="EMBL" id="LQYN01000033">
    <property type="protein sequence ID" value="KYD08258.1"/>
    <property type="molecule type" value="Genomic_DNA"/>
</dbReference>
<reference evidence="1 2" key="1">
    <citation type="submission" date="2016-01" db="EMBL/GenBank/DDBJ databases">
        <title>Genome Sequences of Twelve Sporeforming Bacillus Species Isolated from Foods.</title>
        <authorList>
            <person name="Berendsen E.M."/>
            <person name="Wells-Bennik M.H."/>
            <person name="Krawcyk A.O."/>
            <person name="De Jong A."/>
            <person name="Holsappel S."/>
            <person name="Eijlander R.T."/>
            <person name="Kuipers O.P."/>
        </authorList>
    </citation>
    <scope>NUCLEOTIDE SEQUENCE [LARGE SCALE GENOMIC DNA]</scope>
    <source>
        <strain evidence="1 2">B4102</strain>
    </source>
</reference>
<keyword evidence="2" id="KW-1185">Reference proteome</keyword>